<organism evidence="1 2">
    <name type="scientific">Xylaria bambusicola</name>
    <dbReference type="NCBI Taxonomy" id="326684"/>
    <lineage>
        <taxon>Eukaryota</taxon>
        <taxon>Fungi</taxon>
        <taxon>Dikarya</taxon>
        <taxon>Ascomycota</taxon>
        <taxon>Pezizomycotina</taxon>
        <taxon>Sordariomycetes</taxon>
        <taxon>Xylariomycetidae</taxon>
        <taxon>Xylariales</taxon>
        <taxon>Xylariaceae</taxon>
        <taxon>Xylaria</taxon>
    </lineage>
</organism>
<sequence>MAVVTPGMLGPVLITDSKGGPLSGITGFNGLVNIVLTCVKVRLRSSRTLSASFAVFTEFLKT</sequence>
<dbReference type="AlphaFoldDB" id="A0AAN7V2I6"/>
<reference evidence="1 2" key="1">
    <citation type="submission" date="2023-10" db="EMBL/GenBank/DDBJ databases">
        <title>Draft genome sequence of Xylaria bambusicola isolate GMP-LS, the root and basal stem rot pathogen of sugarcane in Indonesia.</title>
        <authorList>
            <person name="Selvaraj P."/>
            <person name="Muralishankar V."/>
            <person name="Muruganantham S."/>
            <person name="Sp S."/>
            <person name="Haryani S."/>
            <person name="Lau K.J.X."/>
            <person name="Naqvi N.I."/>
        </authorList>
    </citation>
    <scope>NUCLEOTIDE SEQUENCE [LARGE SCALE GENOMIC DNA]</scope>
    <source>
        <strain evidence="1">GMP-LS</strain>
    </source>
</reference>
<evidence type="ECO:0000313" key="2">
    <source>
        <dbReference type="Proteomes" id="UP001305414"/>
    </source>
</evidence>
<protein>
    <submittedName>
        <fullName evidence="1">Uncharacterized protein</fullName>
    </submittedName>
</protein>
<gene>
    <name evidence="1" type="ORF">RRF57_011306</name>
</gene>
<keyword evidence="2" id="KW-1185">Reference proteome</keyword>
<comment type="caution">
    <text evidence="1">The sequence shown here is derived from an EMBL/GenBank/DDBJ whole genome shotgun (WGS) entry which is preliminary data.</text>
</comment>
<dbReference type="Proteomes" id="UP001305414">
    <property type="component" value="Unassembled WGS sequence"/>
</dbReference>
<dbReference type="EMBL" id="JAWHQM010000055">
    <property type="protein sequence ID" value="KAK5635594.1"/>
    <property type="molecule type" value="Genomic_DNA"/>
</dbReference>
<proteinExistence type="predicted"/>
<evidence type="ECO:0000313" key="1">
    <source>
        <dbReference type="EMBL" id="KAK5635594.1"/>
    </source>
</evidence>
<accession>A0AAN7V2I6</accession>
<name>A0AAN7V2I6_9PEZI</name>